<dbReference type="HOGENOM" id="CLU_2194849_0_0_5"/>
<evidence type="ECO:0000313" key="2">
    <source>
        <dbReference type="Proteomes" id="UP000009319"/>
    </source>
</evidence>
<gene>
    <name evidence="1" type="ORF">BN77_4243</name>
</gene>
<protein>
    <submittedName>
        <fullName evidence="1">Uncharacterized protein</fullName>
    </submittedName>
</protein>
<dbReference type="AlphaFoldDB" id="K0PTQ1"/>
<dbReference type="EMBL" id="CANI01000028">
    <property type="protein sequence ID" value="CCM77188.1"/>
    <property type="molecule type" value="Genomic_DNA"/>
</dbReference>
<dbReference type="Proteomes" id="UP000009319">
    <property type="component" value="Unassembled WGS sequence"/>
</dbReference>
<reference evidence="1 2" key="1">
    <citation type="journal article" date="2013" name="Genome Announc.">
        <title>Draft Genome Sequence of Rhizobium mesoamericanum STM3625, a Nitrogen-Fixing Symbiont of Mimosa pudica Isolated in French Guiana (South America).</title>
        <authorList>
            <person name="Moulin L."/>
            <person name="Mornico D."/>
            <person name="Melkonian R."/>
            <person name="Klonowska A."/>
        </authorList>
    </citation>
    <scope>NUCLEOTIDE SEQUENCE [LARGE SCALE GENOMIC DNA]</scope>
    <source>
        <strain evidence="1 2">STM3625</strain>
    </source>
</reference>
<name>K0PTQ1_9HYPH</name>
<organism evidence="1 2">
    <name type="scientific">Rhizobium mesoamericanum STM3625</name>
    <dbReference type="NCBI Taxonomy" id="1211777"/>
    <lineage>
        <taxon>Bacteria</taxon>
        <taxon>Pseudomonadati</taxon>
        <taxon>Pseudomonadota</taxon>
        <taxon>Alphaproteobacteria</taxon>
        <taxon>Hyphomicrobiales</taxon>
        <taxon>Rhizobiaceae</taxon>
        <taxon>Rhizobium/Agrobacterium group</taxon>
        <taxon>Rhizobium</taxon>
    </lineage>
</organism>
<comment type="caution">
    <text evidence="1">The sequence shown here is derived from an EMBL/GenBank/DDBJ whole genome shotgun (WGS) entry which is preliminary data.</text>
</comment>
<keyword evidence="2" id="KW-1185">Reference proteome</keyword>
<accession>K0PTQ1</accession>
<evidence type="ECO:0000313" key="1">
    <source>
        <dbReference type="EMBL" id="CCM77188.1"/>
    </source>
</evidence>
<sequence length="108" mass="11324">MIGLCSGASEERRAFEGSGVQGRFLQPPVDFGDLFQSINVVPFHARWPFVLLRLEAITIPLAAVEALQGQPPARSAFGVRQKTCFGAGGAKIGLLLRGGRSSSAAAIG</sequence>
<proteinExistence type="predicted"/>